<dbReference type="EMBL" id="MHSL01000013">
    <property type="protein sequence ID" value="OHA43962.1"/>
    <property type="molecule type" value="Genomic_DNA"/>
</dbReference>
<comment type="caution">
    <text evidence="1">The sequence shown here is derived from an EMBL/GenBank/DDBJ whole genome shotgun (WGS) entry which is preliminary data.</text>
</comment>
<accession>A0A1G2P8M2</accession>
<protein>
    <submittedName>
        <fullName evidence="1">Uncharacterized protein</fullName>
    </submittedName>
</protein>
<dbReference type="Proteomes" id="UP000176355">
    <property type="component" value="Unassembled WGS sequence"/>
</dbReference>
<evidence type="ECO:0000313" key="1">
    <source>
        <dbReference type="EMBL" id="OHA43962.1"/>
    </source>
</evidence>
<evidence type="ECO:0000313" key="2">
    <source>
        <dbReference type="Proteomes" id="UP000176355"/>
    </source>
</evidence>
<sequence>MKIKEPKEFGPDDLEVINVRTVHGIYNGPNTLHEGWFKANAGPIHQMLGQIQRLVCVQRGQECYAFEQWLYAIWHPEINAWTVDHPNC</sequence>
<dbReference type="AlphaFoldDB" id="A0A1G2P8M2"/>
<reference evidence="1 2" key="1">
    <citation type="journal article" date="2016" name="Nat. Commun.">
        <title>Thousands of microbial genomes shed light on interconnected biogeochemical processes in an aquifer system.</title>
        <authorList>
            <person name="Anantharaman K."/>
            <person name="Brown C.T."/>
            <person name="Hug L.A."/>
            <person name="Sharon I."/>
            <person name="Castelle C.J."/>
            <person name="Probst A.J."/>
            <person name="Thomas B.C."/>
            <person name="Singh A."/>
            <person name="Wilkins M.J."/>
            <person name="Karaoz U."/>
            <person name="Brodie E.L."/>
            <person name="Williams K.H."/>
            <person name="Hubbard S.S."/>
            <person name="Banfield J.F."/>
        </authorList>
    </citation>
    <scope>NUCLEOTIDE SEQUENCE [LARGE SCALE GENOMIC DNA]</scope>
</reference>
<gene>
    <name evidence="1" type="ORF">A3G03_03425</name>
</gene>
<name>A0A1G2P8M2_9BACT</name>
<organism evidence="1 2">
    <name type="scientific">Candidatus Taylorbacteria bacterium RIFCSPLOWO2_12_FULL_44_15c</name>
    <dbReference type="NCBI Taxonomy" id="1802333"/>
    <lineage>
        <taxon>Bacteria</taxon>
        <taxon>Candidatus Tayloriibacteriota</taxon>
    </lineage>
</organism>
<proteinExistence type="predicted"/>